<organism evidence="4 5">
    <name type="scientific">Vibrio rumoiensis</name>
    <dbReference type="NCBI Taxonomy" id="76258"/>
    <lineage>
        <taxon>Bacteria</taxon>
        <taxon>Pseudomonadati</taxon>
        <taxon>Pseudomonadota</taxon>
        <taxon>Gammaproteobacteria</taxon>
        <taxon>Vibrionales</taxon>
        <taxon>Vibrionaceae</taxon>
        <taxon>Vibrio</taxon>
    </lineage>
</organism>
<name>A0ABW7IT25_9VIBR</name>
<proteinExistence type="inferred from homology"/>
<feature type="signal peptide" evidence="3">
    <location>
        <begin position="1"/>
        <end position="21"/>
    </location>
</feature>
<gene>
    <name evidence="4" type="ORF">ACGRQ9_04640</name>
</gene>
<keyword evidence="2 3" id="KW-0732">Signal</keyword>
<dbReference type="RefSeq" id="WP_089140109.1">
    <property type="nucleotide sequence ID" value="NZ_AP018685.1"/>
</dbReference>
<comment type="similarity">
    <text evidence="1">Belongs to the UPF0319 family.</text>
</comment>
<evidence type="ECO:0000313" key="4">
    <source>
        <dbReference type="EMBL" id="MFH0264785.1"/>
    </source>
</evidence>
<dbReference type="EMBL" id="JBIHSN010000002">
    <property type="protein sequence ID" value="MFH0264785.1"/>
    <property type="molecule type" value="Genomic_DNA"/>
</dbReference>
<dbReference type="InterPro" id="IPR018635">
    <property type="entry name" value="UPF0319"/>
</dbReference>
<evidence type="ECO:0000256" key="3">
    <source>
        <dbReference type="SAM" id="SignalP"/>
    </source>
</evidence>
<feature type="chain" id="PRO_5047345759" evidence="3">
    <location>
        <begin position="22"/>
        <end position="247"/>
    </location>
</feature>
<dbReference type="Proteomes" id="UP001607151">
    <property type="component" value="Unassembled WGS sequence"/>
</dbReference>
<reference evidence="4 5" key="1">
    <citation type="submission" date="2024-10" db="EMBL/GenBank/DDBJ databases">
        <authorList>
            <person name="Yibar A."/>
            <person name="Saticioglu I.B."/>
            <person name="Duman M."/>
            <person name="Ajmi N."/>
            <person name="Gurler F."/>
            <person name="Ay H."/>
            <person name="Onuk E."/>
            <person name="Guler S."/>
            <person name="Romalde J.L."/>
        </authorList>
    </citation>
    <scope>NUCLEOTIDE SEQUENCE [LARGE SCALE GENOMIC DNA]</scope>
    <source>
        <strain evidence="4 5">14-MA-B</strain>
    </source>
</reference>
<evidence type="ECO:0000256" key="1">
    <source>
        <dbReference type="ARBA" id="ARBA00008490"/>
    </source>
</evidence>
<protein>
    <submittedName>
        <fullName evidence="4">DUF2057 family protein</fullName>
    </submittedName>
</protein>
<comment type="caution">
    <text evidence="4">The sequence shown here is derived from an EMBL/GenBank/DDBJ whole genome shotgun (WGS) entry which is preliminary data.</text>
</comment>
<dbReference type="PANTHER" id="PTHR38108:SF1">
    <property type="entry name" value="UPF0319 PROTEIN YCCT"/>
    <property type="match status" value="1"/>
</dbReference>
<evidence type="ECO:0000313" key="5">
    <source>
        <dbReference type="Proteomes" id="UP001607151"/>
    </source>
</evidence>
<sequence>MKSFKILLLAGLVSASFQAAADVKIDLNQDVHPVVINGDELGFSLLSKKQFNLDNGQNQIVIQIEKLVQNRGEYEKYNSVPVVITLDQADTHLTIAPSSKITTTEDAKLFDKQPEFTIKNANNEVVKVKQDRLEALDGFTRDYEKELAAYNKTNGITGVSTAALVNASANKSEAIKVSKPQEMVEYWYGEANQEEKESFSSWAFQNRKQVSGDLKTAGKPSEMLEYWYKKASNDQRSQILAWLLKAE</sequence>
<dbReference type="PANTHER" id="PTHR38108">
    <property type="entry name" value="UPF0319 PROTEIN YCCT"/>
    <property type="match status" value="1"/>
</dbReference>
<keyword evidence="5" id="KW-1185">Reference proteome</keyword>
<accession>A0ABW7IT25</accession>
<dbReference type="Pfam" id="PF09829">
    <property type="entry name" value="DUF2057"/>
    <property type="match status" value="1"/>
</dbReference>
<evidence type="ECO:0000256" key="2">
    <source>
        <dbReference type="ARBA" id="ARBA00022729"/>
    </source>
</evidence>